<name>A0A1Q9EKN1_SYMMI</name>
<evidence type="ECO:0000256" key="1">
    <source>
        <dbReference type="SAM" id="SignalP"/>
    </source>
</evidence>
<evidence type="ECO:0000313" key="3">
    <source>
        <dbReference type="Proteomes" id="UP000186817"/>
    </source>
</evidence>
<organism evidence="2 3">
    <name type="scientific">Symbiodinium microadriaticum</name>
    <name type="common">Dinoflagellate</name>
    <name type="synonym">Zooxanthella microadriatica</name>
    <dbReference type="NCBI Taxonomy" id="2951"/>
    <lineage>
        <taxon>Eukaryota</taxon>
        <taxon>Sar</taxon>
        <taxon>Alveolata</taxon>
        <taxon>Dinophyceae</taxon>
        <taxon>Suessiales</taxon>
        <taxon>Symbiodiniaceae</taxon>
        <taxon>Symbiodinium</taxon>
    </lineage>
</organism>
<feature type="signal peptide" evidence="1">
    <location>
        <begin position="1"/>
        <end position="23"/>
    </location>
</feature>
<evidence type="ECO:0000313" key="2">
    <source>
        <dbReference type="EMBL" id="OLQ08003.1"/>
    </source>
</evidence>
<dbReference type="AlphaFoldDB" id="A0A1Q9EKN1"/>
<sequence>MPFLDMLVAHLLVLLLLILLGSTDDVTFLQSCLANRVADDQAQEEQHCAAGNFGSHGYGFTAADIGAASLHKLRTISIEAEATPTTAEAKLKDVEALTASFQSFPEKAEAARKTENANRL</sequence>
<dbReference type="Proteomes" id="UP000186817">
    <property type="component" value="Unassembled WGS sequence"/>
</dbReference>
<feature type="chain" id="PRO_5012954813" evidence="1">
    <location>
        <begin position="24"/>
        <end position="120"/>
    </location>
</feature>
<gene>
    <name evidence="2" type="ORF">AK812_SmicGene8505</name>
</gene>
<reference evidence="2 3" key="1">
    <citation type="submission" date="2016-02" db="EMBL/GenBank/DDBJ databases">
        <title>Genome analysis of coral dinoflagellate symbionts highlights evolutionary adaptations to a symbiotic lifestyle.</title>
        <authorList>
            <person name="Aranda M."/>
            <person name="Li Y."/>
            <person name="Liew Y.J."/>
            <person name="Baumgarten S."/>
            <person name="Simakov O."/>
            <person name="Wilson M."/>
            <person name="Piel J."/>
            <person name="Ashoor H."/>
            <person name="Bougouffa S."/>
            <person name="Bajic V.B."/>
            <person name="Ryu T."/>
            <person name="Ravasi T."/>
            <person name="Bayer T."/>
            <person name="Micklem G."/>
            <person name="Kim H."/>
            <person name="Bhak J."/>
            <person name="Lajeunesse T.C."/>
            <person name="Voolstra C.R."/>
        </authorList>
    </citation>
    <scope>NUCLEOTIDE SEQUENCE [LARGE SCALE GENOMIC DNA]</scope>
    <source>
        <strain evidence="2 3">CCMP2467</strain>
    </source>
</reference>
<keyword evidence="3" id="KW-1185">Reference proteome</keyword>
<protein>
    <submittedName>
        <fullName evidence="2">Uncharacterized protein</fullName>
    </submittedName>
</protein>
<keyword evidence="1" id="KW-0732">Signal</keyword>
<accession>A0A1Q9EKN1</accession>
<comment type="caution">
    <text evidence="2">The sequence shown here is derived from an EMBL/GenBank/DDBJ whole genome shotgun (WGS) entry which is preliminary data.</text>
</comment>
<dbReference type="EMBL" id="LSRX01000126">
    <property type="protein sequence ID" value="OLQ08003.1"/>
    <property type="molecule type" value="Genomic_DNA"/>
</dbReference>
<proteinExistence type="predicted"/>